<evidence type="ECO:0000256" key="5">
    <source>
        <dbReference type="ARBA" id="ARBA00023008"/>
    </source>
</evidence>
<dbReference type="SUPFAM" id="SSF55008">
    <property type="entry name" value="HMA, heavy metal-associated domain"/>
    <property type="match status" value="1"/>
</dbReference>
<feature type="domain" description="HMA" evidence="7">
    <location>
        <begin position="2"/>
        <end position="68"/>
    </location>
</feature>
<keyword evidence="5" id="KW-0186">Copper</keyword>
<dbReference type="PANTHER" id="PTHR46594:SF4">
    <property type="entry name" value="P-TYPE CATION-TRANSPORTING ATPASE"/>
    <property type="match status" value="1"/>
</dbReference>
<dbReference type="Proteomes" id="UP001596233">
    <property type="component" value="Unassembled WGS sequence"/>
</dbReference>
<dbReference type="PROSITE" id="PS01047">
    <property type="entry name" value="HMA_1"/>
    <property type="match status" value="1"/>
</dbReference>
<evidence type="ECO:0000256" key="4">
    <source>
        <dbReference type="ARBA" id="ARBA00022723"/>
    </source>
</evidence>
<dbReference type="NCBIfam" id="TIGR00003">
    <property type="entry name" value="copper ion binding protein"/>
    <property type="match status" value="1"/>
</dbReference>
<evidence type="ECO:0000313" key="9">
    <source>
        <dbReference type="Proteomes" id="UP001596233"/>
    </source>
</evidence>
<dbReference type="PRINTS" id="PR00944">
    <property type="entry name" value="CUEXPORT"/>
</dbReference>
<dbReference type="NCBIfam" id="NF033795">
    <property type="entry name" value="chaper_CopZ_Bs"/>
    <property type="match status" value="1"/>
</dbReference>
<dbReference type="RefSeq" id="WP_379234878.1">
    <property type="nucleotide sequence ID" value="NZ_JBHSTE010000004.1"/>
</dbReference>
<evidence type="ECO:0000256" key="1">
    <source>
        <dbReference type="ARBA" id="ARBA00004496"/>
    </source>
</evidence>
<accession>A0ABW1V4M0</accession>
<name>A0ABW1V4M0_9BACL</name>
<dbReference type="InterPro" id="IPR000428">
    <property type="entry name" value="Cu-bd"/>
</dbReference>
<dbReference type="InterPro" id="IPR006121">
    <property type="entry name" value="HMA_dom"/>
</dbReference>
<dbReference type="CDD" id="cd00371">
    <property type="entry name" value="HMA"/>
    <property type="match status" value="1"/>
</dbReference>
<dbReference type="Gene3D" id="3.30.70.100">
    <property type="match status" value="1"/>
</dbReference>
<evidence type="ECO:0000256" key="3">
    <source>
        <dbReference type="ARBA" id="ARBA00022490"/>
    </source>
</evidence>
<comment type="caution">
    <text evidence="8">The sequence shown here is derived from an EMBL/GenBank/DDBJ whole genome shotgun (WGS) entry which is preliminary data.</text>
</comment>
<dbReference type="InterPro" id="IPR017969">
    <property type="entry name" value="Heavy-metal-associated_CS"/>
</dbReference>
<protein>
    <recommendedName>
        <fullName evidence="2">Copper chaperone CopZ</fullName>
    </recommendedName>
</protein>
<evidence type="ECO:0000313" key="8">
    <source>
        <dbReference type="EMBL" id="MFC6333418.1"/>
    </source>
</evidence>
<comment type="subcellular location">
    <subcellularLocation>
        <location evidence="1">Cytoplasm</location>
    </subcellularLocation>
</comment>
<proteinExistence type="predicted"/>
<sequence length="68" mass="7251">MAEVTLKVQGMSCNHCVQSIERNVGAIAGVDQVKVSLADGKVDVVYDEAKVSRAQIEAVIDDQGYTVV</sequence>
<dbReference type="EMBL" id="JBHSTE010000004">
    <property type="protein sequence ID" value="MFC6333418.1"/>
    <property type="molecule type" value="Genomic_DNA"/>
</dbReference>
<evidence type="ECO:0000256" key="2">
    <source>
        <dbReference type="ARBA" id="ARBA00015313"/>
    </source>
</evidence>
<keyword evidence="4" id="KW-0479">Metal-binding</keyword>
<dbReference type="PROSITE" id="PS50846">
    <property type="entry name" value="HMA_2"/>
    <property type="match status" value="1"/>
</dbReference>
<gene>
    <name evidence="8" type="primary">copZ</name>
    <name evidence="8" type="ORF">ACFP56_12385</name>
</gene>
<dbReference type="InterPro" id="IPR036163">
    <property type="entry name" value="HMA_dom_sf"/>
</dbReference>
<dbReference type="Pfam" id="PF00403">
    <property type="entry name" value="HMA"/>
    <property type="match status" value="1"/>
</dbReference>
<reference evidence="9" key="1">
    <citation type="journal article" date="2019" name="Int. J. Syst. Evol. Microbiol.">
        <title>The Global Catalogue of Microorganisms (GCM) 10K type strain sequencing project: providing services to taxonomists for standard genome sequencing and annotation.</title>
        <authorList>
            <consortium name="The Broad Institute Genomics Platform"/>
            <consortium name="The Broad Institute Genome Sequencing Center for Infectious Disease"/>
            <person name="Wu L."/>
            <person name="Ma J."/>
        </authorList>
    </citation>
    <scope>NUCLEOTIDE SEQUENCE [LARGE SCALE GENOMIC DNA]</scope>
    <source>
        <strain evidence="9">PCU 280</strain>
    </source>
</reference>
<dbReference type="PANTHER" id="PTHR46594">
    <property type="entry name" value="P-TYPE CATION-TRANSPORTING ATPASE"/>
    <property type="match status" value="1"/>
</dbReference>
<keyword evidence="6" id="KW-0143">Chaperone</keyword>
<dbReference type="InterPro" id="IPR006122">
    <property type="entry name" value="HMA_Cu_ion-bd"/>
</dbReference>
<evidence type="ECO:0000256" key="6">
    <source>
        <dbReference type="ARBA" id="ARBA00023186"/>
    </source>
</evidence>
<keyword evidence="3" id="KW-0963">Cytoplasm</keyword>
<evidence type="ECO:0000259" key="7">
    <source>
        <dbReference type="PROSITE" id="PS50846"/>
    </source>
</evidence>
<dbReference type="InterPro" id="IPR049740">
    <property type="entry name" value="CopZ"/>
</dbReference>
<organism evidence="8 9">
    <name type="scientific">Paenibacillus septentrionalis</name>
    <dbReference type="NCBI Taxonomy" id="429342"/>
    <lineage>
        <taxon>Bacteria</taxon>
        <taxon>Bacillati</taxon>
        <taxon>Bacillota</taxon>
        <taxon>Bacilli</taxon>
        <taxon>Bacillales</taxon>
        <taxon>Paenibacillaceae</taxon>
        <taxon>Paenibacillus</taxon>
    </lineage>
</organism>
<keyword evidence="9" id="KW-1185">Reference proteome</keyword>